<evidence type="ECO:0000313" key="1">
    <source>
        <dbReference type="EMBL" id="AGA28278.1"/>
    </source>
</evidence>
<protein>
    <submittedName>
        <fullName evidence="1">Uncharacterized protein</fullName>
    </submittedName>
</protein>
<dbReference type="Proteomes" id="UP000010798">
    <property type="component" value="Chromosome"/>
</dbReference>
<dbReference type="HOGENOM" id="CLU_2467333_0_0_0"/>
<dbReference type="OrthoDB" id="9962091at2"/>
<reference evidence="1 2" key="1">
    <citation type="submission" date="2012-02" db="EMBL/GenBank/DDBJ databases">
        <title>Complete sequence of chromosome of Singulisphaera acidiphila DSM 18658.</title>
        <authorList>
            <consortium name="US DOE Joint Genome Institute (JGI-PGF)"/>
            <person name="Lucas S."/>
            <person name="Copeland A."/>
            <person name="Lapidus A."/>
            <person name="Glavina del Rio T."/>
            <person name="Dalin E."/>
            <person name="Tice H."/>
            <person name="Bruce D."/>
            <person name="Goodwin L."/>
            <person name="Pitluck S."/>
            <person name="Peters L."/>
            <person name="Ovchinnikova G."/>
            <person name="Chertkov O."/>
            <person name="Kyrpides N."/>
            <person name="Mavromatis K."/>
            <person name="Ivanova N."/>
            <person name="Brettin T."/>
            <person name="Detter J.C."/>
            <person name="Han C."/>
            <person name="Larimer F."/>
            <person name="Land M."/>
            <person name="Hauser L."/>
            <person name="Markowitz V."/>
            <person name="Cheng J.-F."/>
            <person name="Hugenholtz P."/>
            <person name="Woyke T."/>
            <person name="Wu D."/>
            <person name="Tindall B."/>
            <person name="Pomrenke H."/>
            <person name="Brambilla E."/>
            <person name="Klenk H.-P."/>
            <person name="Eisen J.A."/>
        </authorList>
    </citation>
    <scope>NUCLEOTIDE SEQUENCE [LARGE SCALE GENOMIC DNA]</scope>
    <source>
        <strain evidence="2">ATCC BAA-1392 / DSM 18658 / VKM B-2454 / MOB10</strain>
    </source>
</reference>
<dbReference type="KEGG" id="saci:Sinac_4059"/>
<sequence>MAIYEELCGIHWPNEFVVEFVDGTRERLLRGDGVGVIPPADDPEGYGALYADLPKRRPCDREQCGRHVRFTELRAIYSPDGRLLWPET</sequence>
<proteinExistence type="predicted"/>
<evidence type="ECO:0000313" key="2">
    <source>
        <dbReference type="Proteomes" id="UP000010798"/>
    </source>
</evidence>
<organism evidence="1 2">
    <name type="scientific">Singulisphaera acidiphila (strain ATCC BAA-1392 / DSM 18658 / VKM B-2454 / MOB10)</name>
    <dbReference type="NCBI Taxonomy" id="886293"/>
    <lineage>
        <taxon>Bacteria</taxon>
        <taxon>Pseudomonadati</taxon>
        <taxon>Planctomycetota</taxon>
        <taxon>Planctomycetia</taxon>
        <taxon>Isosphaerales</taxon>
        <taxon>Isosphaeraceae</taxon>
        <taxon>Singulisphaera</taxon>
    </lineage>
</organism>
<keyword evidence="2" id="KW-1185">Reference proteome</keyword>
<name>L0DHI6_SINAD</name>
<dbReference type="EMBL" id="CP003364">
    <property type="protein sequence ID" value="AGA28278.1"/>
    <property type="molecule type" value="Genomic_DNA"/>
</dbReference>
<dbReference type="RefSeq" id="WP_015247408.1">
    <property type="nucleotide sequence ID" value="NC_019892.1"/>
</dbReference>
<gene>
    <name evidence="1" type="ordered locus">Sinac_4059</name>
</gene>
<dbReference type="eggNOG" id="ENOG5034AU0">
    <property type="taxonomic scope" value="Bacteria"/>
</dbReference>
<accession>L0DHI6</accession>
<dbReference type="AlphaFoldDB" id="L0DHI6"/>